<dbReference type="PANTHER" id="PTHR22625:SF70">
    <property type="entry name" value="PLEXIN A, ISOFORM A"/>
    <property type="match status" value="1"/>
</dbReference>
<sequence>MMSRRGVRCLGRILWLATAISISRGGDAEESPVVARFSDPTTNGPVAFRKLARDLDTGYIYVGGVNHLYQLDSGMQLLQKVRNGPETDSPYCNYDGQCILSPFHYESNTKHQRNRTVSKTLMDNFNQILVVYREKRVLIACGTVLQGICSVHRLDDISKTVFTDKMVPVAANMPNATTAAFVAPGPKNDSVLYVGATFTFDAYRDHFPAVCSRSLSDKNMFQLTFAGEIVSQSAMIIRNDVISDFKVQYIGGFYHDGFAYWAAVQRKSLDTGAPYVSKLLRVCGPDARYESYSEIPLECLSTDNSNYNLLQAFHVGRLGSRVLSTLSNGGSHGPDPSKPAKESAICVFSMNDIRSAFWYNIQRCNSGIGYRNLPHFGLNQPCQNVGYFSVSASRAVQRDFCHPIRVGGHIFATTVAAVSYTSTLLTSVVVDVIGEDTVLFAGTSAGNLKKVHIGRQMK</sequence>
<dbReference type="PROSITE" id="PS51004">
    <property type="entry name" value="SEMA"/>
    <property type="match status" value="1"/>
</dbReference>
<dbReference type="Gene3D" id="2.130.10.10">
    <property type="entry name" value="YVTN repeat-like/Quinoprotein amine dehydrogenase"/>
    <property type="match status" value="1"/>
</dbReference>
<reference evidence="6" key="1">
    <citation type="submission" date="2016-06" db="UniProtKB">
        <authorList>
            <consortium name="WormBaseParasite"/>
        </authorList>
    </citation>
    <scope>IDENTIFICATION</scope>
</reference>
<feature type="chain" id="PRO_5043140343" evidence="2">
    <location>
        <begin position="29"/>
        <end position="458"/>
    </location>
</feature>
<evidence type="ECO:0000313" key="6">
    <source>
        <dbReference type="WBParaSite" id="SBAD_0000843901-mRNA-1"/>
    </source>
</evidence>
<dbReference type="InterPro" id="IPR015943">
    <property type="entry name" value="WD40/YVTN_repeat-like_dom_sf"/>
</dbReference>
<dbReference type="GO" id="GO:0030334">
    <property type="term" value="P:regulation of cell migration"/>
    <property type="evidence" value="ECO:0007669"/>
    <property type="project" value="TreeGrafter"/>
</dbReference>
<proteinExistence type="predicted"/>
<dbReference type="InterPro" id="IPR001627">
    <property type="entry name" value="Semap_dom"/>
</dbReference>
<dbReference type="InterPro" id="IPR036352">
    <property type="entry name" value="Semap_dom_sf"/>
</dbReference>
<dbReference type="GO" id="GO:0005886">
    <property type="term" value="C:plasma membrane"/>
    <property type="evidence" value="ECO:0007669"/>
    <property type="project" value="TreeGrafter"/>
</dbReference>
<dbReference type="Pfam" id="PF01403">
    <property type="entry name" value="Sema"/>
    <property type="match status" value="1"/>
</dbReference>
<dbReference type="GO" id="GO:0017154">
    <property type="term" value="F:semaphorin receptor activity"/>
    <property type="evidence" value="ECO:0007669"/>
    <property type="project" value="InterPro"/>
</dbReference>
<dbReference type="OrthoDB" id="125363at2759"/>
<evidence type="ECO:0000313" key="4">
    <source>
        <dbReference type="EMBL" id="VDP15467.1"/>
    </source>
</evidence>
<dbReference type="AlphaFoldDB" id="A0A183IWZ1"/>
<dbReference type="CDD" id="cd11236">
    <property type="entry name" value="Sema_plexin_like"/>
    <property type="match status" value="1"/>
</dbReference>
<evidence type="ECO:0000256" key="1">
    <source>
        <dbReference type="PROSITE-ProRule" id="PRU00352"/>
    </source>
</evidence>
<dbReference type="PANTHER" id="PTHR22625">
    <property type="entry name" value="PLEXIN"/>
    <property type="match status" value="1"/>
</dbReference>
<dbReference type="EMBL" id="UZAM01011289">
    <property type="protein sequence ID" value="VDP15467.1"/>
    <property type="molecule type" value="Genomic_DNA"/>
</dbReference>
<name>A0A183IWZ1_9BILA</name>
<dbReference type="Proteomes" id="UP000270296">
    <property type="component" value="Unassembled WGS sequence"/>
</dbReference>
<evidence type="ECO:0000313" key="5">
    <source>
        <dbReference type="Proteomes" id="UP000270296"/>
    </source>
</evidence>
<dbReference type="SUPFAM" id="SSF101912">
    <property type="entry name" value="Sema domain"/>
    <property type="match status" value="1"/>
</dbReference>
<dbReference type="SMART" id="SM00630">
    <property type="entry name" value="Sema"/>
    <property type="match status" value="1"/>
</dbReference>
<dbReference type="WBParaSite" id="SBAD_0000843901-mRNA-1">
    <property type="protein sequence ID" value="SBAD_0000843901-mRNA-1"/>
    <property type="gene ID" value="SBAD_0000843901"/>
</dbReference>
<dbReference type="InterPro" id="IPR031148">
    <property type="entry name" value="Plexin"/>
</dbReference>
<feature type="signal peptide" evidence="2">
    <location>
        <begin position="1"/>
        <end position="28"/>
    </location>
</feature>
<accession>A0A183IWZ1</accession>
<feature type="domain" description="Sema" evidence="3">
    <location>
        <begin position="17"/>
        <end position="458"/>
    </location>
</feature>
<evidence type="ECO:0000259" key="3">
    <source>
        <dbReference type="PROSITE" id="PS51004"/>
    </source>
</evidence>
<comment type="caution">
    <text evidence="1">Lacks conserved residue(s) required for the propagation of feature annotation.</text>
</comment>
<organism evidence="6">
    <name type="scientific">Soboliphyme baturini</name>
    <dbReference type="NCBI Taxonomy" id="241478"/>
    <lineage>
        <taxon>Eukaryota</taxon>
        <taxon>Metazoa</taxon>
        <taxon>Ecdysozoa</taxon>
        <taxon>Nematoda</taxon>
        <taxon>Enoplea</taxon>
        <taxon>Dorylaimia</taxon>
        <taxon>Dioctophymatida</taxon>
        <taxon>Dioctophymatoidea</taxon>
        <taxon>Soboliphymatidae</taxon>
        <taxon>Soboliphyme</taxon>
    </lineage>
</organism>
<keyword evidence="2" id="KW-0732">Signal</keyword>
<dbReference type="GO" id="GO:0002116">
    <property type="term" value="C:semaphorin receptor complex"/>
    <property type="evidence" value="ECO:0007669"/>
    <property type="project" value="TreeGrafter"/>
</dbReference>
<reference evidence="4 5" key="2">
    <citation type="submission" date="2018-11" db="EMBL/GenBank/DDBJ databases">
        <authorList>
            <consortium name="Pathogen Informatics"/>
        </authorList>
    </citation>
    <scope>NUCLEOTIDE SEQUENCE [LARGE SCALE GENOMIC DNA]</scope>
</reference>
<evidence type="ECO:0000256" key="2">
    <source>
        <dbReference type="SAM" id="SignalP"/>
    </source>
</evidence>
<gene>
    <name evidence="4" type="ORF">SBAD_LOCUS8136</name>
</gene>
<protein>
    <submittedName>
        <fullName evidence="6">Sema domain-containing protein</fullName>
    </submittedName>
</protein>
<keyword evidence="5" id="KW-1185">Reference proteome</keyword>